<dbReference type="EMBL" id="VIKR01000007">
    <property type="protein sequence ID" value="TQV71135.1"/>
    <property type="molecule type" value="Genomic_DNA"/>
</dbReference>
<evidence type="ECO:0000256" key="2">
    <source>
        <dbReference type="ARBA" id="ARBA00022692"/>
    </source>
</evidence>
<dbReference type="GO" id="GO:0016020">
    <property type="term" value="C:membrane"/>
    <property type="evidence" value="ECO:0007669"/>
    <property type="project" value="UniProtKB-SubCell"/>
</dbReference>
<reference evidence="6 7" key="1">
    <citation type="submission" date="2019-06" db="EMBL/GenBank/DDBJ databases">
        <title>Draft genome of Aliikangiella marina GYP-15.</title>
        <authorList>
            <person name="Wang G."/>
        </authorList>
    </citation>
    <scope>NUCLEOTIDE SEQUENCE [LARGE SCALE GENOMIC DNA]</scope>
    <source>
        <strain evidence="6 7">GYP-15</strain>
    </source>
</reference>
<evidence type="ECO:0000313" key="7">
    <source>
        <dbReference type="Proteomes" id="UP000317839"/>
    </source>
</evidence>
<comment type="subcellular location">
    <subcellularLocation>
        <location evidence="1">Membrane</location>
        <topology evidence="1">Multi-pass membrane protein</topology>
    </subcellularLocation>
</comment>
<evidence type="ECO:0000256" key="4">
    <source>
        <dbReference type="ARBA" id="ARBA00023136"/>
    </source>
</evidence>
<evidence type="ECO:0000256" key="3">
    <source>
        <dbReference type="ARBA" id="ARBA00022989"/>
    </source>
</evidence>
<keyword evidence="2 5" id="KW-0812">Transmembrane</keyword>
<accession>A0A545T1Q7</accession>
<keyword evidence="7" id="KW-1185">Reference proteome</keyword>
<gene>
    <name evidence="6" type="ORF">FLL45_22495</name>
</gene>
<name>A0A545T1Q7_9GAMM</name>
<dbReference type="OrthoDB" id="6269570at2"/>
<feature type="transmembrane region" description="Helical" evidence="5">
    <location>
        <begin position="66"/>
        <end position="84"/>
    </location>
</feature>
<proteinExistence type="predicted"/>
<comment type="caution">
    <text evidence="6">The sequence shown here is derived from an EMBL/GenBank/DDBJ whole genome shotgun (WGS) entry which is preliminary data.</text>
</comment>
<feature type="transmembrane region" description="Helical" evidence="5">
    <location>
        <begin position="38"/>
        <end position="60"/>
    </location>
</feature>
<dbReference type="AlphaFoldDB" id="A0A545T1Q7"/>
<dbReference type="GO" id="GO:0016746">
    <property type="term" value="F:acyltransferase activity"/>
    <property type="evidence" value="ECO:0007669"/>
    <property type="project" value="UniProtKB-KW"/>
</dbReference>
<dbReference type="Proteomes" id="UP000317839">
    <property type="component" value="Unassembled WGS sequence"/>
</dbReference>
<protein>
    <submittedName>
        <fullName evidence="6">Acyltransferase</fullName>
    </submittedName>
</protein>
<keyword evidence="4 5" id="KW-0472">Membrane</keyword>
<keyword evidence="6" id="KW-0012">Acyltransferase</keyword>
<evidence type="ECO:0000256" key="5">
    <source>
        <dbReference type="SAM" id="Phobius"/>
    </source>
</evidence>
<organism evidence="6 7">
    <name type="scientific">Aliikangiella marina</name>
    <dbReference type="NCBI Taxonomy" id="1712262"/>
    <lineage>
        <taxon>Bacteria</taxon>
        <taxon>Pseudomonadati</taxon>
        <taxon>Pseudomonadota</taxon>
        <taxon>Gammaproteobacteria</taxon>
        <taxon>Oceanospirillales</taxon>
        <taxon>Pleioneaceae</taxon>
        <taxon>Aliikangiella</taxon>
    </lineage>
</organism>
<feature type="transmembrane region" description="Helical" evidence="5">
    <location>
        <begin position="96"/>
        <end position="121"/>
    </location>
</feature>
<evidence type="ECO:0000256" key="1">
    <source>
        <dbReference type="ARBA" id="ARBA00004141"/>
    </source>
</evidence>
<evidence type="ECO:0000313" key="6">
    <source>
        <dbReference type="EMBL" id="TQV71135.1"/>
    </source>
</evidence>
<sequence>MLYRSLGAGSFQDFWKFWNPIWSYYLAKYSFLPLKKIFPVWLSIILTFAISGALHDLAIVLLTQKLSFIITIWFSIMGAVLVSLSRLKITYTTFPLVIRGLINLGLILLSYGIAKLLLIAVDG</sequence>
<dbReference type="InterPro" id="IPR004299">
    <property type="entry name" value="MBOAT_fam"/>
</dbReference>
<keyword evidence="3 5" id="KW-1133">Transmembrane helix</keyword>
<keyword evidence="6" id="KW-0808">Transferase</keyword>
<dbReference type="Pfam" id="PF03062">
    <property type="entry name" value="MBOAT"/>
    <property type="match status" value="1"/>
</dbReference>